<evidence type="ECO:0000313" key="5">
    <source>
        <dbReference type="EMBL" id="MEL0616079.1"/>
    </source>
</evidence>
<dbReference type="InterPro" id="IPR029787">
    <property type="entry name" value="Nucleotide_cyclase"/>
</dbReference>
<dbReference type="GeneID" id="43178418"/>
<evidence type="ECO:0000313" key="6">
    <source>
        <dbReference type="Proteomes" id="UP001378242"/>
    </source>
</evidence>
<dbReference type="Proteomes" id="UP001378242">
    <property type="component" value="Unassembled WGS sequence"/>
</dbReference>
<accession>A0ABU9GEK8</accession>
<dbReference type="NCBIfam" id="TIGR00254">
    <property type="entry name" value="GGDEF"/>
    <property type="match status" value="1"/>
</dbReference>
<feature type="domain" description="GGDEF" evidence="4">
    <location>
        <begin position="226"/>
        <end position="361"/>
    </location>
</feature>
<feature type="transmembrane region" description="Helical" evidence="3">
    <location>
        <begin position="109"/>
        <end position="125"/>
    </location>
</feature>
<dbReference type="InterPro" id="IPR043128">
    <property type="entry name" value="Rev_trsase/Diguanyl_cyclase"/>
</dbReference>
<protein>
    <recommendedName>
        <fullName evidence="1">diguanylate cyclase</fullName>
        <ecNumber evidence="1">2.7.7.65</ecNumber>
    </recommendedName>
</protein>
<comment type="caution">
    <text evidence="5">The sequence shown here is derived from an EMBL/GenBank/DDBJ whole genome shotgun (WGS) entry which is preliminary data.</text>
</comment>
<evidence type="ECO:0000256" key="3">
    <source>
        <dbReference type="SAM" id="Phobius"/>
    </source>
</evidence>
<dbReference type="GO" id="GO:0052621">
    <property type="term" value="F:diguanylate cyclase activity"/>
    <property type="evidence" value="ECO:0007669"/>
    <property type="project" value="UniProtKB-EC"/>
</dbReference>
<dbReference type="Gene3D" id="3.30.70.270">
    <property type="match status" value="1"/>
</dbReference>
<dbReference type="CDD" id="cd01949">
    <property type="entry name" value="GGDEF"/>
    <property type="match status" value="1"/>
</dbReference>
<name>A0ABU9GEK8_COBMA</name>
<dbReference type="PANTHER" id="PTHR45138:SF9">
    <property type="entry name" value="DIGUANYLATE CYCLASE DGCM-RELATED"/>
    <property type="match status" value="1"/>
</dbReference>
<dbReference type="InterPro" id="IPR050469">
    <property type="entry name" value="Diguanylate_Cyclase"/>
</dbReference>
<dbReference type="RefSeq" id="WP_167593029.1">
    <property type="nucleotide sequence ID" value="NZ_BJOH01000026.1"/>
</dbReference>
<proteinExistence type="predicted"/>
<keyword evidence="3" id="KW-0812">Transmembrane</keyword>
<feature type="transmembrane region" description="Helical" evidence="3">
    <location>
        <begin position="161"/>
        <end position="183"/>
    </location>
</feature>
<dbReference type="Pfam" id="PF00990">
    <property type="entry name" value="GGDEF"/>
    <property type="match status" value="1"/>
</dbReference>
<keyword evidence="3" id="KW-1133">Transmembrane helix</keyword>
<reference evidence="5 6" key="1">
    <citation type="submission" date="2024-02" db="EMBL/GenBank/DDBJ databases">
        <title>Bacteria isolated from the canopy kelp, Nereocystis luetkeana.</title>
        <authorList>
            <person name="Pfister C.A."/>
            <person name="Younker I.T."/>
            <person name="Light S.H."/>
        </authorList>
    </citation>
    <scope>NUCLEOTIDE SEQUENCE [LARGE SCALE GENOMIC DNA]</scope>
    <source>
        <strain evidence="5 6">TI.5.07</strain>
    </source>
</reference>
<dbReference type="EC" id="2.7.7.65" evidence="1"/>
<keyword evidence="5" id="KW-0808">Transferase</keyword>
<keyword evidence="5" id="KW-0548">Nucleotidyltransferase</keyword>
<dbReference type="EMBL" id="JBAKAP010000004">
    <property type="protein sequence ID" value="MEL0616079.1"/>
    <property type="molecule type" value="Genomic_DNA"/>
</dbReference>
<dbReference type="SMART" id="SM00267">
    <property type="entry name" value="GGDEF"/>
    <property type="match status" value="1"/>
</dbReference>
<dbReference type="PROSITE" id="PS50887">
    <property type="entry name" value="GGDEF"/>
    <property type="match status" value="1"/>
</dbReference>
<feature type="transmembrane region" description="Helical" evidence="3">
    <location>
        <begin position="132"/>
        <end position="155"/>
    </location>
</feature>
<feature type="transmembrane region" description="Helical" evidence="3">
    <location>
        <begin position="35"/>
        <end position="53"/>
    </location>
</feature>
<sequence>MGSPHPHLARWLLRFEDFPPGLTEDEKTFHATFNVVYVLAIASHLLYAGLMLWLGEMGILALDLGMLVVDLVCLQLHRARREVLAANLLALGTCAQISLSLGYFGPAPGFDYFYFGALLCIYCIRMPFTRRLLLCLICLSMPLLAYVVLMFQGVANPLPPGWAFAFRLINLCVLTVFFTLVLVQMGWSADRLRQRFESRERFDELTGALSRAELIDKGREMLMGTQPISVMMVDVDHLGLINETWGRAAGDQVLKELVKRMRSILRGEDLIGRYGGEEFVLLSPRLHGERADQVAERLCKGASALPFVINDGINSLDVSLSIGVAQRQSGDKDLESLIAKADVNLFRAKREGCNRFVSDNQLGPVSRSSESHGSRS</sequence>
<evidence type="ECO:0000259" key="4">
    <source>
        <dbReference type="PROSITE" id="PS50887"/>
    </source>
</evidence>
<feature type="transmembrane region" description="Helical" evidence="3">
    <location>
        <begin position="59"/>
        <end position="76"/>
    </location>
</feature>
<dbReference type="InterPro" id="IPR000160">
    <property type="entry name" value="GGDEF_dom"/>
</dbReference>
<gene>
    <name evidence="5" type="ORF">V6243_04485</name>
</gene>
<dbReference type="SUPFAM" id="SSF55073">
    <property type="entry name" value="Nucleotide cyclase"/>
    <property type="match status" value="1"/>
</dbReference>
<evidence type="ECO:0000256" key="1">
    <source>
        <dbReference type="ARBA" id="ARBA00012528"/>
    </source>
</evidence>
<dbReference type="PANTHER" id="PTHR45138">
    <property type="entry name" value="REGULATORY COMPONENTS OF SENSORY TRANSDUCTION SYSTEM"/>
    <property type="match status" value="1"/>
</dbReference>
<feature type="transmembrane region" description="Helical" evidence="3">
    <location>
        <begin position="83"/>
        <end position="103"/>
    </location>
</feature>
<keyword evidence="6" id="KW-1185">Reference proteome</keyword>
<evidence type="ECO:0000256" key="2">
    <source>
        <dbReference type="ARBA" id="ARBA00034247"/>
    </source>
</evidence>
<organism evidence="5 6">
    <name type="scientific">Cobetia marina</name>
    <name type="common">Deleya marina</name>
    <dbReference type="NCBI Taxonomy" id="28258"/>
    <lineage>
        <taxon>Bacteria</taxon>
        <taxon>Pseudomonadati</taxon>
        <taxon>Pseudomonadota</taxon>
        <taxon>Gammaproteobacteria</taxon>
        <taxon>Oceanospirillales</taxon>
        <taxon>Halomonadaceae</taxon>
        <taxon>Cobetia</taxon>
    </lineage>
</organism>
<comment type="catalytic activity">
    <reaction evidence="2">
        <text>2 GTP = 3',3'-c-di-GMP + 2 diphosphate</text>
        <dbReference type="Rhea" id="RHEA:24898"/>
        <dbReference type="ChEBI" id="CHEBI:33019"/>
        <dbReference type="ChEBI" id="CHEBI:37565"/>
        <dbReference type="ChEBI" id="CHEBI:58805"/>
        <dbReference type="EC" id="2.7.7.65"/>
    </reaction>
</comment>
<keyword evidence="3" id="KW-0472">Membrane</keyword>